<evidence type="ECO:0000313" key="1">
    <source>
        <dbReference type="EMBL" id="MCX2838853.1"/>
    </source>
</evidence>
<keyword evidence="2" id="KW-1185">Reference proteome</keyword>
<organism evidence="1 2">
    <name type="scientific">Salinimicrobium profundisediminis</name>
    <dbReference type="NCBI Taxonomy" id="2994553"/>
    <lineage>
        <taxon>Bacteria</taxon>
        <taxon>Pseudomonadati</taxon>
        <taxon>Bacteroidota</taxon>
        <taxon>Flavobacteriia</taxon>
        <taxon>Flavobacteriales</taxon>
        <taxon>Flavobacteriaceae</taxon>
        <taxon>Salinimicrobium</taxon>
    </lineage>
</organism>
<dbReference type="Proteomes" id="UP001148482">
    <property type="component" value="Unassembled WGS sequence"/>
</dbReference>
<gene>
    <name evidence="1" type="ORF">OQ279_11920</name>
</gene>
<dbReference type="EMBL" id="JAPJDA010000018">
    <property type="protein sequence ID" value="MCX2838853.1"/>
    <property type="molecule type" value="Genomic_DNA"/>
</dbReference>
<accession>A0A9X3I1V3</accession>
<protein>
    <submittedName>
        <fullName evidence="1">Uncharacterized protein</fullName>
    </submittedName>
</protein>
<dbReference type="AlphaFoldDB" id="A0A9X3I1V3"/>
<proteinExistence type="predicted"/>
<name>A0A9X3I1V3_9FLAO</name>
<comment type="caution">
    <text evidence="1">The sequence shown here is derived from an EMBL/GenBank/DDBJ whole genome shotgun (WGS) entry which is preliminary data.</text>
</comment>
<reference evidence="1" key="1">
    <citation type="submission" date="2022-11" db="EMBL/GenBank/DDBJ databases">
        <title>Salinimicrobium profundisediminis sp. nov., isolated from deep-sea sediment of the Mariana Trench.</title>
        <authorList>
            <person name="Fu H."/>
        </authorList>
    </citation>
    <scope>NUCLEOTIDE SEQUENCE</scope>
    <source>
        <strain evidence="1">MT39</strain>
    </source>
</reference>
<evidence type="ECO:0000313" key="2">
    <source>
        <dbReference type="Proteomes" id="UP001148482"/>
    </source>
</evidence>
<sequence>MSRSKDLNHLTGYINILHYKSSPFNQFLFTLELTDELLEEINRG</sequence>
<dbReference type="RefSeq" id="WP_266070157.1">
    <property type="nucleotide sequence ID" value="NZ_JAPJDA010000018.1"/>
</dbReference>